<dbReference type="SUPFAM" id="SSF50129">
    <property type="entry name" value="GroES-like"/>
    <property type="match status" value="1"/>
</dbReference>
<dbReference type="InterPro" id="IPR036291">
    <property type="entry name" value="NAD(P)-bd_dom_sf"/>
</dbReference>
<evidence type="ECO:0000313" key="4">
    <source>
        <dbReference type="EMBL" id="KAL0640469.1"/>
    </source>
</evidence>
<sequence length="343" mass="36295">MKEVLVHPGPRTEIVDSPIPKPAANQLVIKVVVSGSNPKDWKVDWLPTGFNQGDDIAGIVHEVGADITDFKLGDRVGAFHENLAPHGSYAEYALAWGYTTFHLPAHTSFEEASTIPLAGMTAALGLYKNLGLPQPWAPAETSIPLIIYGASGAVGSFAVKLAVLSNIHPIIAVAGKGEKHVATMLDKSKGDAIVDHRNGDEAVVQGIRDALKAAGASGVSYAFDAVSENGSYQNIYKVLDPHGKITLVLTSNYEVPETFTQSNVMVADVHGVMGIKPGGKDFGYVFSKYFGRGLELGTFTGHPYEVVPGGLGGVETALKDLKAGKASAIKYVFRIADTEGVEL</sequence>
<evidence type="ECO:0000313" key="5">
    <source>
        <dbReference type="Proteomes" id="UP001447188"/>
    </source>
</evidence>
<evidence type="ECO:0000259" key="3">
    <source>
        <dbReference type="SMART" id="SM00829"/>
    </source>
</evidence>
<evidence type="ECO:0000256" key="2">
    <source>
        <dbReference type="ARBA" id="ARBA00023002"/>
    </source>
</evidence>
<protein>
    <recommendedName>
        <fullName evidence="3">Enoyl reductase (ER) domain-containing protein</fullName>
    </recommendedName>
</protein>
<keyword evidence="2" id="KW-0560">Oxidoreductase</keyword>
<dbReference type="PANTHER" id="PTHR45348">
    <property type="entry name" value="HYPOTHETICAL OXIDOREDUCTASE (EUROFUNG)"/>
    <property type="match status" value="1"/>
</dbReference>
<comment type="similarity">
    <text evidence="1">Belongs to the zinc-containing alcohol dehydrogenase family.</text>
</comment>
<dbReference type="Gene3D" id="3.90.180.10">
    <property type="entry name" value="Medium-chain alcohol dehydrogenases, catalytic domain"/>
    <property type="match status" value="1"/>
</dbReference>
<dbReference type="EMBL" id="JBBBZM010000003">
    <property type="protein sequence ID" value="KAL0640469.1"/>
    <property type="molecule type" value="Genomic_DNA"/>
</dbReference>
<keyword evidence="5" id="KW-1185">Reference proteome</keyword>
<evidence type="ECO:0000256" key="1">
    <source>
        <dbReference type="ARBA" id="ARBA00008072"/>
    </source>
</evidence>
<dbReference type="SMART" id="SM00829">
    <property type="entry name" value="PKS_ER"/>
    <property type="match status" value="1"/>
</dbReference>
<dbReference type="Gene3D" id="3.40.50.720">
    <property type="entry name" value="NAD(P)-binding Rossmann-like Domain"/>
    <property type="match status" value="1"/>
</dbReference>
<dbReference type="CDD" id="cd08249">
    <property type="entry name" value="enoyl_reductase_like"/>
    <property type="match status" value="1"/>
</dbReference>
<gene>
    <name evidence="4" type="ORF">Q9L58_000439</name>
</gene>
<dbReference type="InterPro" id="IPR047122">
    <property type="entry name" value="Trans-enoyl_RdTase-like"/>
</dbReference>
<feature type="domain" description="Enoyl reductase (ER)" evidence="3">
    <location>
        <begin position="9"/>
        <end position="329"/>
    </location>
</feature>
<organism evidence="4 5">
    <name type="scientific">Discina gigas</name>
    <dbReference type="NCBI Taxonomy" id="1032678"/>
    <lineage>
        <taxon>Eukaryota</taxon>
        <taxon>Fungi</taxon>
        <taxon>Dikarya</taxon>
        <taxon>Ascomycota</taxon>
        <taxon>Pezizomycotina</taxon>
        <taxon>Pezizomycetes</taxon>
        <taxon>Pezizales</taxon>
        <taxon>Discinaceae</taxon>
        <taxon>Discina</taxon>
    </lineage>
</organism>
<accession>A0ABR3GX22</accession>
<reference evidence="4 5" key="1">
    <citation type="submission" date="2024-02" db="EMBL/GenBank/DDBJ databases">
        <title>Discinaceae phylogenomics.</title>
        <authorList>
            <person name="Dirks A.C."/>
            <person name="James T.Y."/>
        </authorList>
    </citation>
    <scope>NUCLEOTIDE SEQUENCE [LARGE SCALE GENOMIC DNA]</scope>
    <source>
        <strain evidence="4 5">ACD0624</strain>
    </source>
</reference>
<dbReference type="InterPro" id="IPR020843">
    <property type="entry name" value="ER"/>
</dbReference>
<dbReference type="Pfam" id="PF08240">
    <property type="entry name" value="ADH_N"/>
    <property type="match status" value="1"/>
</dbReference>
<proteinExistence type="inferred from homology"/>
<dbReference type="InterPro" id="IPR011032">
    <property type="entry name" value="GroES-like_sf"/>
</dbReference>
<name>A0ABR3GX22_9PEZI</name>
<dbReference type="SUPFAM" id="SSF51735">
    <property type="entry name" value="NAD(P)-binding Rossmann-fold domains"/>
    <property type="match status" value="1"/>
</dbReference>
<dbReference type="PANTHER" id="PTHR45348:SF5">
    <property type="entry name" value="OXIDOREDUCTASE, PUTATIVE (AFU_ORTHOLOGUE AFUA_8G01420)-RELATED"/>
    <property type="match status" value="1"/>
</dbReference>
<dbReference type="InterPro" id="IPR013154">
    <property type="entry name" value="ADH-like_N"/>
</dbReference>
<comment type="caution">
    <text evidence="4">The sequence shown here is derived from an EMBL/GenBank/DDBJ whole genome shotgun (WGS) entry which is preliminary data.</text>
</comment>
<dbReference type="Proteomes" id="UP001447188">
    <property type="component" value="Unassembled WGS sequence"/>
</dbReference>